<name>A0A5D3C8D9_CUCMM</name>
<dbReference type="PANTHER" id="PTHR32108">
    <property type="entry name" value="DNA-DIRECTED RNA POLYMERASE SUBUNIT ALPHA"/>
    <property type="match status" value="1"/>
</dbReference>
<dbReference type="InterPro" id="IPR021109">
    <property type="entry name" value="Peptidase_aspartic_dom_sf"/>
</dbReference>
<reference evidence="4 5" key="1">
    <citation type="submission" date="2019-08" db="EMBL/GenBank/DDBJ databases">
        <title>Draft genome sequences of two oriental melons (Cucumis melo L. var makuwa).</title>
        <authorList>
            <person name="Kwon S.-Y."/>
        </authorList>
    </citation>
    <scope>NUCLEOTIDE SEQUENCE [LARGE SCALE GENOMIC DNA]</scope>
    <source>
        <strain evidence="5">cv. Chang Bougi</strain>
        <tissue evidence="4">Leaf</tissue>
    </source>
</reference>
<gene>
    <name evidence="4" type="ORF">E5676_scaffold544G00220</name>
</gene>
<dbReference type="AlphaFoldDB" id="A0A5D3C8D9"/>
<feature type="region of interest" description="Disordered" evidence="2">
    <location>
        <begin position="599"/>
        <end position="625"/>
    </location>
</feature>
<evidence type="ECO:0000259" key="3">
    <source>
        <dbReference type="Pfam" id="PF24924"/>
    </source>
</evidence>
<keyword evidence="1" id="KW-0175">Coiled coil</keyword>
<dbReference type="Gene3D" id="2.40.70.10">
    <property type="entry name" value="Acid Proteases"/>
    <property type="match status" value="1"/>
</dbReference>
<feature type="coiled-coil region" evidence="1">
    <location>
        <begin position="445"/>
        <end position="472"/>
    </location>
</feature>
<organism evidence="4 5">
    <name type="scientific">Cucumis melo var. makuwa</name>
    <name type="common">Oriental melon</name>
    <dbReference type="NCBI Taxonomy" id="1194695"/>
    <lineage>
        <taxon>Eukaryota</taxon>
        <taxon>Viridiplantae</taxon>
        <taxon>Streptophyta</taxon>
        <taxon>Embryophyta</taxon>
        <taxon>Tracheophyta</taxon>
        <taxon>Spermatophyta</taxon>
        <taxon>Magnoliopsida</taxon>
        <taxon>eudicotyledons</taxon>
        <taxon>Gunneridae</taxon>
        <taxon>Pentapetalae</taxon>
        <taxon>rosids</taxon>
        <taxon>fabids</taxon>
        <taxon>Cucurbitales</taxon>
        <taxon>Cucurbitaceae</taxon>
        <taxon>Benincaseae</taxon>
        <taxon>Cucumis</taxon>
    </lineage>
</organism>
<evidence type="ECO:0000313" key="4">
    <source>
        <dbReference type="EMBL" id="TYK07552.1"/>
    </source>
</evidence>
<dbReference type="Proteomes" id="UP000321947">
    <property type="component" value="Unassembled WGS sequence"/>
</dbReference>
<dbReference type="PANTHER" id="PTHR32108:SF9">
    <property type="entry name" value="REVERSE TRANSCRIPTASE RNASE H-LIKE DOMAIN-CONTAINING PROTEIN"/>
    <property type="match status" value="1"/>
</dbReference>
<proteinExistence type="predicted"/>
<sequence>MSNMSMHSSFESKFDESSDVLKWAEEMQQKFGDGINNSSQISVLSRCQLSSTKNDLANLKMIWEALTPQRRFMFSKKYGHIAELMYKPVNYFALRAIINFWDPAYGCFTFGSCDLLPTIEEYQVMLSMPEKEREIVYFFNPKQTTKTTTEIQKYIKVKDGEENVPFDYLIKMTQTYIDEDKGLTLLALCIYGAVIFPKAEGYVDGKVIKLFFEMERGVNPIIPILAKTFRSLNYYRNKGEGKFNCCVPLLYIWIHSHIKFPAEFRCPRLDFSSPWNLMRNTISEFGMAVWDPTYPRKEAWLSFFAKLTSENVIWKTQWMPLKAVIYRRGNFHSVPLLGPWGGVNYTPLLVLRQVWLKQFIPLTHNLQESDFSYNPEDCQGKKRQAVCTWKSIRKIKDKGHYEGVISGYEAWKANKRKNIIDISREVVEKGKETSFTQPNQWIEKSIELEEKNRLLEQENEKLRKETSQWMDHATYLQNELEKTKSIEHLEAQAKIQDIGQNENTLAKQKLEVLEERLRAIEGTDVYGNIDATQLCLVLGLIILAKFKVHEFDKYDGSTCPRSHLIIPFRLATDGEEEFGKLQRICSTMERYGCRAHTVSETPKPVNSNSPRPFVQSQGSKTNSDTWRFDPISMTELLPQLIQNRQLAPIPMIPIQPSYPKWYDSNARCDYHAEGMRHSTENCLALKRKVQSLINAGWLSFKKSGEKPNVNENPLPDHENPKVNAVDSLVEKCKNEVHEIVMPMEALFEEPHRKVLLDILNKAHVGHDISVEKFSGIIGNITSSNSIVFTDDEIPPEGLGHTKALHIQVKCKDYVIARVLVDNGLALNIMPKSTLLKLPVDMSHIKSSTMVLKAFDGSRREVMGDIELPVKIDPCIFNIVFQVMEITPTYSFLLGRPWIPSAGVVPSTLHQKRKFIVGSKLIYVMGEEDFLITKPISTPYVEATEEALECSFHYFEIAHATMMEATVDEVIKPHKSKVEVMTTRIIAGISYSLHNSDLKDDLLTKMESLSVAAVTQEASFEGNTVYACSPDFELNNWDSVDLPTFSRDFQDSTLDALIYTMESDKKSDDEDDVGISSELLRMVAEEDEVLGPHQELVETINLGSYQDMPELSTDIVVHRVPLKPECNPVRQKLRKMKPDVLIKIKEEVQKQFEAGFLTI</sequence>
<dbReference type="Pfam" id="PF24924">
    <property type="entry name" value="DUF7745"/>
    <property type="match status" value="1"/>
</dbReference>
<comment type="caution">
    <text evidence="4">The sequence shown here is derived from an EMBL/GenBank/DDBJ whole genome shotgun (WGS) entry which is preliminary data.</text>
</comment>
<protein>
    <submittedName>
        <fullName evidence="4">Girdin-like</fullName>
    </submittedName>
</protein>
<accession>A0A5D3C8D9</accession>
<evidence type="ECO:0000313" key="5">
    <source>
        <dbReference type="Proteomes" id="UP000321947"/>
    </source>
</evidence>
<dbReference type="CDD" id="cd00303">
    <property type="entry name" value="retropepsin_like"/>
    <property type="match status" value="1"/>
</dbReference>
<evidence type="ECO:0000256" key="1">
    <source>
        <dbReference type="SAM" id="Coils"/>
    </source>
</evidence>
<feature type="domain" description="DUF7745" evidence="3">
    <location>
        <begin position="60"/>
        <end position="411"/>
    </location>
</feature>
<dbReference type="InterPro" id="IPR056647">
    <property type="entry name" value="DUF7745"/>
</dbReference>
<evidence type="ECO:0000256" key="2">
    <source>
        <dbReference type="SAM" id="MobiDB-lite"/>
    </source>
</evidence>
<dbReference type="EMBL" id="SSTD01013212">
    <property type="protein sequence ID" value="TYK07552.1"/>
    <property type="molecule type" value="Genomic_DNA"/>
</dbReference>